<evidence type="ECO:0000313" key="1">
    <source>
        <dbReference type="EMBL" id="TDY54525.1"/>
    </source>
</evidence>
<reference evidence="1 2" key="1">
    <citation type="submission" date="2019-03" db="EMBL/GenBank/DDBJ databases">
        <title>Genomic Encyclopedia of Type Strains, Phase IV (KMG-IV): sequencing the most valuable type-strain genomes for metagenomic binning, comparative biology and taxonomic classification.</title>
        <authorList>
            <person name="Goeker M."/>
        </authorList>
    </citation>
    <scope>NUCLEOTIDE SEQUENCE [LARGE SCALE GENOMIC DNA]</scope>
    <source>
        <strain evidence="1 2">DSM 25964</strain>
    </source>
</reference>
<comment type="caution">
    <text evidence="1">The sequence shown here is derived from an EMBL/GenBank/DDBJ whole genome shotgun (WGS) entry which is preliminary data.</text>
</comment>
<keyword evidence="2" id="KW-1185">Reference proteome</keyword>
<proteinExistence type="predicted"/>
<sequence length="315" mass="34670">MFPSKKAVFFLCVDPFDHVAGAVFQASRDAFPLTETDISVDGNRALCSGDGFGNLVFFVPTRKVVSHDYVRYLPEMQRSFSDCDIAGIVTWHAGENAPDKIFTAHTTGDVASGNFGPAAPGYMRNILLAMEGYRREEGLEEYRVTTEATHWSGMVYGGGAPEMIPEFPVPMIDIEIGSSPESWNDERAAKVLAKSLGSVFTSDGKRVRNLLCAGGVHFDPSFAGAVFQEWDDCAFGVSHILANQWLVSGRYEEPSGEERLENCVRSIAGGIEGIVFHDNLKGVYKDRFRALGAEYGIPVFKHQALRRPETIPWAD</sequence>
<evidence type="ECO:0000313" key="2">
    <source>
        <dbReference type="Proteomes" id="UP000295066"/>
    </source>
</evidence>
<accession>A0A4R8LZW7</accession>
<dbReference type="Proteomes" id="UP000295066">
    <property type="component" value="Unassembled WGS sequence"/>
</dbReference>
<dbReference type="Gene3D" id="3.40.630.50">
    <property type="entry name" value="AF0625-like"/>
    <property type="match status" value="1"/>
</dbReference>
<dbReference type="GO" id="GO:0051499">
    <property type="term" value="F:D-aminoacyl-tRNA deacylase activity"/>
    <property type="evidence" value="ECO:0007669"/>
    <property type="project" value="InterPro"/>
</dbReference>
<protein>
    <submittedName>
        <fullName evidence="1">D-tyrosyl-tRNA(Tyr) deacylase</fullName>
    </submittedName>
</protein>
<name>A0A4R8LZW7_9BACT</name>
<dbReference type="InterPro" id="IPR007508">
    <property type="entry name" value="DtdA"/>
</dbReference>
<gene>
    <name evidence="1" type="ORF">C8D99_1273</name>
</gene>
<dbReference type="SUPFAM" id="SSF142535">
    <property type="entry name" value="AF0625-like"/>
    <property type="match status" value="1"/>
</dbReference>
<dbReference type="EMBL" id="SORI01000027">
    <property type="protein sequence ID" value="TDY54525.1"/>
    <property type="molecule type" value="Genomic_DNA"/>
</dbReference>
<dbReference type="AlphaFoldDB" id="A0A4R8LZW7"/>
<dbReference type="RefSeq" id="WP_166670200.1">
    <property type="nucleotide sequence ID" value="NZ_SORI01000027.1"/>
</dbReference>
<dbReference type="Pfam" id="PF04414">
    <property type="entry name" value="tRNA_deacylase"/>
    <property type="match status" value="1"/>
</dbReference>
<organism evidence="1 2">
    <name type="scientific">Aminivibrio pyruvatiphilus</name>
    <dbReference type="NCBI Taxonomy" id="1005740"/>
    <lineage>
        <taxon>Bacteria</taxon>
        <taxon>Thermotogati</taxon>
        <taxon>Synergistota</taxon>
        <taxon>Synergistia</taxon>
        <taxon>Synergistales</taxon>
        <taxon>Aminobacteriaceae</taxon>
        <taxon>Aminivibrio</taxon>
    </lineage>
</organism>